<organism evidence="4 5">
    <name type="scientific">Succiniclasticum ruminis</name>
    <dbReference type="NCBI Taxonomy" id="40841"/>
    <lineage>
        <taxon>Bacteria</taxon>
        <taxon>Bacillati</taxon>
        <taxon>Bacillota</taxon>
        <taxon>Negativicutes</taxon>
        <taxon>Acidaminococcales</taxon>
        <taxon>Acidaminococcaceae</taxon>
        <taxon>Succiniclasticum</taxon>
    </lineage>
</organism>
<proteinExistence type="inferred from homology"/>
<dbReference type="PANTHER" id="PTHR43546:SF3">
    <property type="entry name" value="UPF0173 METAL-DEPENDENT HYDROLASE MJ1163"/>
    <property type="match status" value="1"/>
</dbReference>
<dbReference type="SUPFAM" id="SSF56281">
    <property type="entry name" value="Metallo-hydrolase/oxidoreductase"/>
    <property type="match status" value="1"/>
</dbReference>
<sequence>MSAEFKFIHHACFTVTAGGETLICDPFIDGNPIHVSMEDLKVDYIFVSHAHGDHLGCAYELAKQCDALIITTAEIAGQASENGCKAHAMHVGGTYKFPFGKVRVTPAFHGSGIAGGHACGFIIDFHGVKFYFAGDTSLFGDMQLLQDLDPFKYALLPIGGNFTMDPHDAAKAAAFLKAPVVIPIHYNTWPVIAQDPEAYKADVEKNVPGTQVILVDPGDTLEWD</sequence>
<evidence type="ECO:0000313" key="4">
    <source>
        <dbReference type="EMBL" id="SDC57845.1"/>
    </source>
</evidence>
<dbReference type="OrthoDB" id="9789133at2"/>
<dbReference type="Gene3D" id="3.60.15.10">
    <property type="entry name" value="Ribonuclease Z/Hydroxyacylglutathione hydrolase-like"/>
    <property type="match status" value="1"/>
</dbReference>
<accession>A0A1G6MSA7</accession>
<evidence type="ECO:0000313" key="5">
    <source>
        <dbReference type="Proteomes" id="UP000198943"/>
    </source>
</evidence>
<dbReference type="AlphaFoldDB" id="A0A1G6MSA7"/>
<dbReference type="NCBIfam" id="NF001911">
    <property type="entry name" value="PRK00685.1"/>
    <property type="match status" value="1"/>
</dbReference>
<dbReference type="SMART" id="SM00849">
    <property type="entry name" value="Lactamase_B"/>
    <property type="match status" value="1"/>
</dbReference>
<dbReference type="GO" id="GO:0016787">
    <property type="term" value="F:hydrolase activity"/>
    <property type="evidence" value="ECO:0007669"/>
    <property type="project" value="UniProtKB-UniRule"/>
</dbReference>
<comment type="similarity">
    <text evidence="2">Belongs to the UPF0173 family.</text>
</comment>
<dbReference type="PANTHER" id="PTHR43546">
    <property type="entry name" value="UPF0173 METAL-DEPENDENT HYDROLASE MJ1163-RELATED"/>
    <property type="match status" value="1"/>
</dbReference>
<dbReference type="InterPro" id="IPR001279">
    <property type="entry name" value="Metallo-B-lactamas"/>
</dbReference>
<dbReference type="HAMAP" id="MF_00457">
    <property type="entry name" value="UPF0173"/>
    <property type="match status" value="1"/>
</dbReference>
<dbReference type="Pfam" id="PF12706">
    <property type="entry name" value="Lactamase_B_2"/>
    <property type="match status" value="1"/>
</dbReference>
<name>A0A1G6MSA7_9FIRM</name>
<evidence type="ECO:0000259" key="3">
    <source>
        <dbReference type="SMART" id="SM00849"/>
    </source>
</evidence>
<keyword evidence="1 2" id="KW-0378">Hydrolase</keyword>
<dbReference type="InterPro" id="IPR050114">
    <property type="entry name" value="UPF0173_UPF0282_UlaG_hydrolase"/>
</dbReference>
<gene>
    <name evidence="4" type="ORF">SAMN04487864_11088</name>
</gene>
<dbReference type="InterPro" id="IPR036866">
    <property type="entry name" value="RibonucZ/Hydroxyglut_hydro"/>
</dbReference>
<dbReference type="EMBL" id="FMYW01000010">
    <property type="protein sequence ID" value="SDC57845.1"/>
    <property type="molecule type" value="Genomic_DNA"/>
</dbReference>
<protein>
    <recommendedName>
        <fullName evidence="2">UPF0173 metal-dependent hydrolase SAMN04487864_11088</fullName>
    </recommendedName>
</protein>
<evidence type="ECO:0000256" key="1">
    <source>
        <dbReference type="ARBA" id="ARBA00022801"/>
    </source>
</evidence>
<evidence type="ECO:0000256" key="2">
    <source>
        <dbReference type="HAMAP-Rule" id="MF_00457"/>
    </source>
</evidence>
<dbReference type="InterPro" id="IPR022877">
    <property type="entry name" value="UPF0173"/>
</dbReference>
<keyword evidence="5" id="KW-1185">Reference proteome</keyword>
<feature type="domain" description="Metallo-beta-lactamase" evidence="3">
    <location>
        <begin position="9"/>
        <end position="185"/>
    </location>
</feature>
<reference evidence="5" key="1">
    <citation type="submission" date="2016-10" db="EMBL/GenBank/DDBJ databases">
        <authorList>
            <person name="Varghese N."/>
            <person name="Submissions S."/>
        </authorList>
    </citation>
    <scope>NUCLEOTIDE SEQUENCE [LARGE SCALE GENOMIC DNA]</scope>
    <source>
        <strain evidence="5">DSM 11005</strain>
    </source>
</reference>
<dbReference type="RefSeq" id="WP_093730674.1">
    <property type="nucleotide sequence ID" value="NZ_FMYW01000010.1"/>
</dbReference>
<dbReference type="Proteomes" id="UP000198943">
    <property type="component" value="Unassembled WGS sequence"/>
</dbReference>